<keyword evidence="3" id="KW-1185">Reference proteome</keyword>
<feature type="compositionally biased region" description="Basic and acidic residues" evidence="1">
    <location>
        <begin position="105"/>
        <end position="122"/>
    </location>
</feature>
<evidence type="ECO:0000313" key="2">
    <source>
        <dbReference type="EMBL" id="OEU13332.1"/>
    </source>
</evidence>
<feature type="compositionally biased region" description="Basic and acidic residues" evidence="1">
    <location>
        <begin position="157"/>
        <end position="166"/>
    </location>
</feature>
<protein>
    <submittedName>
        <fullName evidence="2">Uncharacterized protein</fullName>
    </submittedName>
</protein>
<name>A0A1E7F576_9STRA</name>
<accession>A0A1E7F576</accession>
<feature type="compositionally biased region" description="Basic and acidic residues" evidence="1">
    <location>
        <begin position="22"/>
        <end position="35"/>
    </location>
</feature>
<dbReference type="KEGG" id="fcy:FRACYDRAFT_269773"/>
<dbReference type="Proteomes" id="UP000095751">
    <property type="component" value="Unassembled WGS sequence"/>
</dbReference>
<organism evidence="2 3">
    <name type="scientific">Fragilariopsis cylindrus CCMP1102</name>
    <dbReference type="NCBI Taxonomy" id="635003"/>
    <lineage>
        <taxon>Eukaryota</taxon>
        <taxon>Sar</taxon>
        <taxon>Stramenopiles</taxon>
        <taxon>Ochrophyta</taxon>
        <taxon>Bacillariophyta</taxon>
        <taxon>Bacillariophyceae</taxon>
        <taxon>Bacillariophycidae</taxon>
        <taxon>Bacillariales</taxon>
        <taxon>Bacillariaceae</taxon>
        <taxon>Fragilariopsis</taxon>
    </lineage>
</organism>
<dbReference type="EMBL" id="KV784361">
    <property type="protein sequence ID" value="OEU13332.1"/>
    <property type="molecule type" value="Genomic_DNA"/>
</dbReference>
<evidence type="ECO:0000256" key="1">
    <source>
        <dbReference type="SAM" id="MobiDB-lite"/>
    </source>
</evidence>
<proteinExistence type="predicted"/>
<dbReference type="OrthoDB" id="49155at2759"/>
<reference evidence="2 3" key="1">
    <citation type="submission" date="2016-09" db="EMBL/GenBank/DDBJ databases">
        <title>Extensive genetic diversity and differential bi-allelic expression allows diatom success in the polar Southern Ocean.</title>
        <authorList>
            <consortium name="DOE Joint Genome Institute"/>
            <person name="Mock T."/>
            <person name="Otillar R.P."/>
            <person name="Strauss J."/>
            <person name="Dupont C."/>
            <person name="Frickenhaus S."/>
            <person name="Maumus F."/>
            <person name="Mcmullan M."/>
            <person name="Sanges R."/>
            <person name="Schmutz J."/>
            <person name="Toseland A."/>
            <person name="Valas R."/>
            <person name="Veluchamy A."/>
            <person name="Ward B.J."/>
            <person name="Allen A."/>
            <person name="Barry K."/>
            <person name="Falciatore A."/>
            <person name="Ferrante M."/>
            <person name="Fortunato A.E."/>
            <person name="Gloeckner G."/>
            <person name="Gruber A."/>
            <person name="Hipkin R."/>
            <person name="Janech M."/>
            <person name="Kroth P."/>
            <person name="Leese F."/>
            <person name="Lindquist E."/>
            <person name="Lyon B.R."/>
            <person name="Martin J."/>
            <person name="Mayer C."/>
            <person name="Parker M."/>
            <person name="Quesneville H."/>
            <person name="Raymond J."/>
            <person name="Uhlig C."/>
            <person name="Valentin K.U."/>
            <person name="Worden A.Z."/>
            <person name="Armbrust E.V."/>
            <person name="Bowler C."/>
            <person name="Green B."/>
            <person name="Moulton V."/>
            <person name="Van Oosterhout C."/>
            <person name="Grigoriev I."/>
        </authorList>
    </citation>
    <scope>NUCLEOTIDE SEQUENCE [LARGE SCALE GENOMIC DNA]</scope>
    <source>
        <strain evidence="2 3">CCMP1102</strain>
    </source>
</reference>
<feature type="compositionally biased region" description="Polar residues" evidence="1">
    <location>
        <begin position="80"/>
        <end position="89"/>
    </location>
</feature>
<gene>
    <name evidence="2" type="ORF">FRACYDRAFT_269773</name>
</gene>
<dbReference type="InParanoid" id="A0A1E7F576"/>
<feature type="region of interest" description="Disordered" evidence="1">
    <location>
        <begin position="21"/>
        <end position="45"/>
    </location>
</feature>
<feature type="region of interest" description="Disordered" evidence="1">
    <location>
        <begin position="79"/>
        <end position="192"/>
    </location>
</feature>
<evidence type="ECO:0000313" key="3">
    <source>
        <dbReference type="Proteomes" id="UP000095751"/>
    </source>
</evidence>
<sequence length="192" mass="21179">MCLIRDDLTTVWCEVTSSIRNKSSDEDTGDEKATDSESVESSDGVSGIKIEQELLLCLRPIRNGKKVDESLRFVPLTKHQFPTTPTSPRDCTEAWVSASSYSADTSKEGKGDSDRTLCKDDSNSNSEASLKQELNKKRPPKKRPLVTGDDSYNDAPPTEKRTKHDSTANSPDASETEKSVVESLMFLNKSSQ</sequence>
<dbReference type="AlphaFoldDB" id="A0A1E7F576"/>